<dbReference type="RefSeq" id="WP_344848942.1">
    <property type="nucleotide sequence ID" value="NZ_BAABBY010000001.1"/>
</dbReference>
<accession>A0ABP8B3E4</accession>
<protein>
    <submittedName>
        <fullName evidence="2">Uncharacterized protein</fullName>
    </submittedName>
</protein>
<organism evidence="2 3">
    <name type="scientific">Pedobacter jeongneungensis</name>
    <dbReference type="NCBI Taxonomy" id="947309"/>
    <lineage>
        <taxon>Bacteria</taxon>
        <taxon>Pseudomonadati</taxon>
        <taxon>Bacteroidota</taxon>
        <taxon>Sphingobacteriia</taxon>
        <taxon>Sphingobacteriales</taxon>
        <taxon>Sphingobacteriaceae</taxon>
        <taxon>Pedobacter</taxon>
    </lineage>
</organism>
<name>A0ABP8B3E4_9SPHI</name>
<keyword evidence="3" id="KW-1185">Reference proteome</keyword>
<evidence type="ECO:0000256" key="1">
    <source>
        <dbReference type="SAM" id="SignalP"/>
    </source>
</evidence>
<reference evidence="3" key="1">
    <citation type="journal article" date="2019" name="Int. J. Syst. Evol. Microbiol.">
        <title>The Global Catalogue of Microorganisms (GCM) 10K type strain sequencing project: providing services to taxonomists for standard genome sequencing and annotation.</title>
        <authorList>
            <consortium name="The Broad Institute Genomics Platform"/>
            <consortium name="The Broad Institute Genome Sequencing Center for Infectious Disease"/>
            <person name="Wu L."/>
            <person name="Ma J."/>
        </authorList>
    </citation>
    <scope>NUCLEOTIDE SEQUENCE [LARGE SCALE GENOMIC DNA]</scope>
    <source>
        <strain evidence="3">JCM 17626</strain>
    </source>
</reference>
<dbReference type="Proteomes" id="UP001501772">
    <property type="component" value="Unassembled WGS sequence"/>
</dbReference>
<proteinExistence type="predicted"/>
<feature type="signal peptide" evidence="1">
    <location>
        <begin position="1"/>
        <end position="23"/>
    </location>
</feature>
<sequence length="142" mass="15925">MKFFNWTILFLSFFAILPKFSFADVTGCVISGRLYDIPAGQDNSDPYNIVYFYSYSQSYPINYDYNNPAIGHVSCTVEDPYGYAGKCKVISSGGTYSGLNDIFSAKLIPCNPPANNLPLDQSMIFMLLPLGFFGFWKVRQKG</sequence>
<gene>
    <name evidence="2" type="ORF">GCM10022289_03880</name>
</gene>
<dbReference type="EMBL" id="BAABBY010000001">
    <property type="protein sequence ID" value="GAA4197124.1"/>
    <property type="molecule type" value="Genomic_DNA"/>
</dbReference>
<keyword evidence="1" id="KW-0732">Signal</keyword>
<evidence type="ECO:0000313" key="2">
    <source>
        <dbReference type="EMBL" id="GAA4197124.1"/>
    </source>
</evidence>
<evidence type="ECO:0000313" key="3">
    <source>
        <dbReference type="Proteomes" id="UP001501772"/>
    </source>
</evidence>
<comment type="caution">
    <text evidence="2">The sequence shown here is derived from an EMBL/GenBank/DDBJ whole genome shotgun (WGS) entry which is preliminary data.</text>
</comment>
<feature type="chain" id="PRO_5045478824" evidence="1">
    <location>
        <begin position="24"/>
        <end position="142"/>
    </location>
</feature>